<comment type="similarity">
    <text evidence="1 5">Belongs to the peptidase S8 family.</text>
</comment>
<keyword evidence="4 5" id="KW-0720">Serine protease</keyword>
<keyword evidence="6" id="KW-0812">Transmembrane</keyword>
<dbReference type="InterPro" id="IPR036852">
    <property type="entry name" value="Peptidase_S8/S53_dom_sf"/>
</dbReference>
<accession>A0A9D1SWC6</accession>
<dbReference type="GO" id="GO:0006508">
    <property type="term" value="P:proteolysis"/>
    <property type="evidence" value="ECO:0007669"/>
    <property type="project" value="UniProtKB-KW"/>
</dbReference>
<name>A0A9D1SWC6_9FIRM</name>
<evidence type="ECO:0000256" key="1">
    <source>
        <dbReference type="ARBA" id="ARBA00011073"/>
    </source>
</evidence>
<reference evidence="9" key="2">
    <citation type="journal article" date="2021" name="PeerJ">
        <title>Extensive microbial diversity within the chicken gut microbiome revealed by metagenomics and culture.</title>
        <authorList>
            <person name="Gilroy R."/>
            <person name="Ravi A."/>
            <person name="Getino M."/>
            <person name="Pursley I."/>
            <person name="Horton D.L."/>
            <person name="Alikhan N.F."/>
            <person name="Baker D."/>
            <person name="Gharbi K."/>
            <person name="Hall N."/>
            <person name="Watson M."/>
            <person name="Adriaenssens E.M."/>
            <person name="Foster-Nyarko E."/>
            <person name="Jarju S."/>
            <person name="Secka A."/>
            <person name="Antonio M."/>
            <person name="Oren A."/>
            <person name="Chaudhuri R.R."/>
            <person name="La Ragione R."/>
            <person name="Hildebrand F."/>
            <person name="Pallen M.J."/>
        </authorList>
    </citation>
    <scope>NUCLEOTIDE SEQUENCE</scope>
    <source>
        <strain evidence="9">10406</strain>
    </source>
</reference>
<keyword evidence="7" id="KW-0732">Signal</keyword>
<dbReference type="PROSITE" id="PS51257">
    <property type="entry name" value="PROKAR_LIPOPROTEIN"/>
    <property type="match status" value="1"/>
</dbReference>
<feature type="domain" description="Peptidase S8/S53" evidence="8">
    <location>
        <begin position="86"/>
        <end position="313"/>
    </location>
</feature>
<dbReference type="PROSITE" id="PS51892">
    <property type="entry name" value="SUBTILASE"/>
    <property type="match status" value="1"/>
</dbReference>
<evidence type="ECO:0000256" key="2">
    <source>
        <dbReference type="ARBA" id="ARBA00022670"/>
    </source>
</evidence>
<protein>
    <submittedName>
        <fullName evidence="9">S8/S53 family peptidase</fullName>
    </submittedName>
</protein>
<feature type="transmembrane region" description="Helical" evidence="6">
    <location>
        <begin position="584"/>
        <end position="606"/>
    </location>
</feature>
<dbReference type="PANTHER" id="PTHR43806:SF11">
    <property type="entry name" value="CEREVISIN-RELATED"/>
    <property type="match status" value="1"/>
</dbReference>
<feature type="active site" description="Charge relay system" evidence="5">
    <location>
        <position position="92"/>
    </location>
</feature>
<keyword evidence="3 5" id="KW-0378">Hydrolase</keyword>
<feature type="active site" description="Charge relay system" evidence="5">
    <location>
        <position position="298"/>
    </location>
</feature>
<reference evidence="9" key="1">
    <citation type="submission" date="2020-10" db="EMBL/GenBank/DDBJ databases">
        <authorList>
            <person name="Gilroy R."/>
        </authorList>
    </citation>
    <scope>NUCLEOTIDE SEQUENCE</scope>
    <source>
        <strain evidence="9">10406</strain>
    </source>
</reference>
<dbReference type="EMBL" id="DVOE01000019">
    <property type="protein sequence ID" value="HIU98495.1"/>
    <property type="molecule type" value="Genomic_DNA"/>
</dbReference>
<keyword evidence="6" id="KW-1133">Transmembrane helix</keyword>
<evidence type="ECO:0000256" key="5">
    <source>
        <dbReference type="PROSITE-ProRule" id="PRU01240"/>
    </source>
</evidence>
<dbReference type="PRINTS" id="PR00723">
    <property type="entry name" value="SUBTILISIN"/>
</dbReference>
<dbReference type="GO" id="GO:0004252">
    <property type="term" value="F:serine-type endopeptidase activity"/>
    <property type="evidence" value="ECO:0007669"/>
    <property type="project" value="UniProtKB-UniRule"/>
</dbReference>
<evidence type="ECO:0000259" key="8">
    <source>
        <dbReference type="Pfam" id="PF00082"/>
    </source>
</evidence>
<keyword evidence="6" id="KW-0472">Membrane</keyword>
<dbReference type="Proteomes" id="UP000886857">
    <property type="component" value="Unassembled WGS sequence"/>
</dbReference>
<proteinExistence type="inferred from homology"/>
<gene>
    <name evidence="9" type="ORF">IAC73_01455</name>
</gene>
<feature type="chain" id="PRO_5039535357" evidence="7">
    <location>
        <begin position="24"/>
        <end position="612"/>
    </location>
</feature>
<dbReference type="SUPFAM" id="SSF52743">
    <property type="entry name" value="Subtilisin-like"/>
    <property type="match status" value="1"/>
</dbReference>
<dbReference type="Pfam" id="PF00082">
    <property type="entry name" value="Peptidase_S8"/>
    <property type="match status" value="1"/>
</dbReference>
<evidence type="ECO:0000256" key="4">
    <source>
        <dbReference type="ARBA" id="ARBA00022825"/>
    </source>
</evidence>
<dbReference type="InterPro" id="IPR050131">
    <property type="entry name" value="Peptidase_S8_subtilisin-like"/>
</dbReference>
<dbReference type="PROSITE" id="PS00136">
    <property type="entry name" value="SUBTILASE_ASP"/>
    <property type="match status" value="1"/>
</dbReference>
<comment type="caution">
    <text evidence="9">The sequence shown here is derived from an EMBL/GenBank/DDBJ whole genome shotgun (WGS) entry which is preliminary data.</text>
</comment>
<dbReference type="Gene3D" id="3.40.50.200">
    <property type="entry name" value="Peptidase S8/S53 domain"/>
    <property type="match status" value="1"/>
</dbReference>
<dbReference type="InterPro" id="IPR000209">
    <property type="entry name" value="Peptidase_S8/S53_dom"/>
</dbReference>
<dbReference type="PROSITE" id="PS00137">
    <property type="entry name" value="SUBTILASE_HIS"/>
    <property type="match status" value="1"/>
</dbReference>
<evidence type="ECO:0000256" key="3">
    <source>
        <dbReference type="ARBA" id="ARBA00022801"/>
    </source>
</evidence>
<dbReference type="InterPro" id="IPR022398">
    <property type="entry name" value="Peptidase_S8_His-AS"/>
</dbReference>
<evidence type="ECO:0000313" key="10">
    <source>
        <dbReference type="Proteomes" id="UP000886857"/>
    </source>
</evidence>
<organism evidence="9 10">
    <name type="scientific">Candidatus Limadaptatus stercoripullorum</name>
    <dbReference type="NCBI Taxonomy" id="2840846"/>
    <lineage>
        <taxon>Bacteria</taxon>
        <taxon>Bacillati</taxon>
        <taxon>Bacillota</taxon>
        <taxon>Clostridia</taxon>
        <taxon>Eubacteriales</taxon>
        <taxon>Candidatus Limadaptatus</taxon>
    </lineage>
</organism>
<dbReference type="CDD" id="cd00306">
    <property type="entry name" value="Peptidases_S8_S53"/>
    <property type="match status" value="1"/>
</dbReference>
<feature type="active site" description="Charge relay system" evidence="5">
    <location>
        <position position="139"/>
    </location>
</feature>
<sequence length="612" mass="63373">MKYARGRCSAFAAGAISAIIAVACVFSCLSAPVADALLPESWETAAETSDGDWYLEELGLDAVAEYVRSWLGSDSYDFSALADDPVVVAVIDSGVNTSHDIFGGDGACPDVLFRDATGEIVGVNTVDGGSFGDGAPDRHGTHVAGIIAALIHALDLEDYIKIMPIKAGKSDGKGTSFDIPDVKEAVEFALDRGADVVNLSLTADSVSWNIITDEWAERAVFVAAAGNDGKSAANMHFYPAESDNAIGVMNYTVSASGERVLTGTSNYGGDLDIAAPGDGLLSADGTGYDGYKRLGGTSMASPVVAFAAALLEVKWRASEAEEYPEGVNESECVKEVLLMHGSRTAKSARESNKTYRALDMPALAGGIYRYSVTSGGMTEVSPGDVTVAVETQPGTLSLGSSGLLELSAAVTGLNEGMLVDIKWALVFGSGEDAAVYKAEGERALLSYVAPREMCSAAVVCEVYLKGTSSLIAVAEKEITLGYAVPGEDTVGISGADGTGEGTVVLGTGGVLSLKDASMFSPSAEIVWYADGKEIGRGDSVTLDFEESGVYEITVAVSDAGAEYSLTVRCKYVAEDGGTVPRDTWVIVGVVCGAAVVIVIAVIAGLLGRARRR</sequence>
<evidence type="ECO:0000313" key="9">
    <source>
        <dbReference type="EMBL" id="HIU98495.1"/>
    </source>
</evidence>
<keyword evidence="2 5" id="KW-0645">Protease</keyword>
<evidence type="ECO:0000256" key="6">
    <source>
        <dbReference type="SAM" id="Phobius"/>
    </source>
</evidence>
<feature type="signal peptide" evidence="7">
    <location>
        <begin position="1"/>
        <end position="23"/>
    </location>
</feature>
<dbReference type="InterPro" id="IPR015500">
    <property type="entry name" value="Peptidase_S8_subtilisin-rel"/>
</dbReference>
<dbReference type="PANTHER" id="PTHR43806">
    <property type="entry name" value="PEPTIDASE S8"/>
    <property type="match status" value="1"/>
</dbReference>
<dbReference type="AlphaFoldDB" id="A0A9D1SWC6"/>
<dbReference type="InterPro" id="IPR023827">
    <property type="entry name" value="Peptidase_S8_Asp-AS"/>
</dbReference>
<evidence type="ECO:0000256" key="7">
    <source>
        <dbReference type="SAM" id="SignalP"/>
    </source>
</evidence>